<reference evidence="2" key="1">
    <citation type="submission" date="2020-05" db="EMBL/GenBank/DDBJ databases">
        <title>Phylogenomic resolution of chytrid fungi.</title>
        <authorList>
            <person name="Stajich J.E."/>
            <person name="Amses K."/>
            <person name="Simmons R."/>
            <person name="Seto K."/>
            <person name="Myers J."/>
            <person name="Bonds A."/>
            <person name="Quandt C.A."/>
            <person name="Barry K."/>
            <person name="Liu P."/>
            <person name="Grigoriev I."/>
            <person name="Longcore J.E."/>
            <person name="James T.Y."/>
        </authorList>
    </citation>
    <scope>NUCLEOTIDE SEQUENCE</scope>
    <source>
        <strain evidence="2">JEL0476</strain>
    </source>
</reference>
<keyword evidence="3" id="KW-1185">Reference proteome</keyword>
<organism evidence="2 3">
    <name type="scientific">Clydaea vesicula</name>
    <dbReference type="NCBI Taxonomy" id="447962"/>
    <lineage>
        <taxon>Eukaryota</taxon>
        <taxon>Fungi</taxon>
        <taxon>Fungi incertae sedis</taxon>
        <taxon>Chytridiomycota</taxon>
        <taxon>Chytridiomycota incertae sedis</taxon>
        <taxon>Chytridiomycetes</taxon>
        <taxon>Lobulomycetales</taxon>
        <taxon>Lobulomycetaceae</taxon>
        <taxon>Clydaea</taxon>
    </lineage>
</organism>
<dbReference type="Gene3D" id="3.40.525.10">
    <property type="entry name" value="CRAL-TRIO lipid binding domain"/>
    <property type="match status" value="1"/>
</dbReference>
<dbReference type="InterPro" id="IPR052432">
    <property type="entry name" value="PITP/CRAL-TRIO"/>
</dbReference>
<dbReference type="SMART" id="SM00516">
    <property type="entry name" value="SEC14"/>
    <property type="match status" value="1"/>
</dbReference>
<comment type="caution">
    <text evidence="2">The sequence shown here is derived from an EMBL/GenBank/DDBJ whole genome shotgun (WGS) entry which is preliminary data.</text>
</comment>
<dbReference type="InterPro" id="IPR036865">
    <property type="entry name" value="CRAL-TRIO_dom_sf"/>
</dbReference>
<evidence type="ECO:0000313" key="2">
    <source>
        <dbReference type="EMBL" id="KAJ3216595.1"/>
    </source>
</evidence>
<name>A0AAD5XUN8_9FUNG</name>
<protein>
    <recommendedName>
        <fullName evidence="1">CRAL-TRIO domain-containing protein</fullName>
    </recommendedName>
</protein>
<gene>
    <name evidence="2" type="ORF">HK099_005815</name>
</gene>
<proteinExistence type="predicted"/>
<dbReference type="PANTHER" id="PTHR46590:SF1">
    <property type="entry name" value="PHOSPHATIDYLINOSITOL TRANSFER PROTEIN CSR1"/>
    <property type="match status" value="1"/>
</dbReference>
<dbReference type="InterPro" id="IPR011074">
    <property type="entry name" value="CRAL/TRIO_N_dom"/>
</dbReference>
<dbReference type="PROSITE" id="PS50191">
    <property type="entry name" value="CRAL_TRIO"/>
    <property type="match status" value="1"/>
</dbReference>
<evidence type="ECO:0000313" key="3">
    <source>
        <dbReference type="Proteomes" id="UP001211065"/>
    </source>
</evidence>
<dbReference type="SMART" id="SM01100">
    <property type="entry name" value="CRAL_TRIO_N"/>
    <property type="match status" value="1"/>
</dbReference>
<dbReference type="Pfam" id="PF03765">
    <property type="entry name" value="CRAL_TRIO_N"/>
    <property type="match status" value="1"/>
</dbReference>
<dbReference type="SUPFAM" id="SSF52087">
    <property type="entry name" value="CRAL/TRIO domain"/>
    <property type="match status" value="1"/>
</dbReference>
<dbReference type="AlphaFoldDB" id="A0AAD5XUN8"/>
<dbReference type="InterPro" id="IPR036273">
    <property type="entry name" value="CRAL/TRIO_N_dom_sf"/>
</dbReference>
<dbReference type="Pfam" id="PF00650">
    <property type="entry name" value="CRAL_TRIO"/>
    <property type="match status" value="1"/>
</dbReference>
<dbReference type="EMBL" id="JADGJW010000470">
    <property type="protein sequence ID" value="KAJ3216595.1"/>
    <property type="molecule type" value="Genomic_DNA"/>
</dbReference>
<sequence>MSSTQPGHIDNLSEEQYSILQKLWLQLLKSLIHDKNLENLQLPTKKLEKQSSSISIFKSLSWSSKSLDVKEDITDSKEEMVKNLEFNFAFEILFLYLFGPDSPDATLLRFLRARKWDIEKTLDMINKALIWRKNFDFKTLLYKGEEILEKGELESGKGYLYGQDKEKRKCCFIHVRHHVTGKVPQEELEKFSVFIVENGRLFLNKSVETFTLVFDMNGFSMQCMDYNYVKFLLSCFEAYYPESLGQILVIDSPWIFNGCWTIIKGWIDPVVASKIKFISSSELKDYVDVQFIPKLILESANINYPNSFTEEEVKKGYEFQYFGPTEKDLVELSKKRNETEKEKMIWKEFKKAALEFMELTNEWSVYESKQDSKLSKDRLEQYKKLNECYQNLVPFIK</sequence>
<dbReference type="CDD" id="cd00170">
    <property type="entry name" value="SEC14"/>
    <property type="match status" value="1"/>
</dbReference>
<evidence type="ECO:0000259" key="1">
    <source>
        <dbReference type="PROSITE" id="PS50191"/>
    </source>
</evidence>
<accession>A0AAD5XUN8</accession>
<dbReference type="Proteomes" id="UP001211065">
    <property type="component" value="Unassembled WGS sequence"/>
</dbReference>
<dbReference type="InterPro" id="IPR001251">
    <property type="entry name" value="CRAL-TRIO_dom"/>
</dbReference>
<feature type="domain" description="CRAL-TRIO" evidence="1">
    <location>
        <begin position="148"/>
        <end position="304"/>
    </location>
</feature>
<dbReference type="PANTHER" id="PTHR46590">
    <property type="entry name" value="PHOSPHATIDYLINOSITOL TRANSFER PROTEIN CSR1-RELATED"/>
    <property type="match status" value="1"/>
</dbReference>
<dbReference type="SUPFAM" id="SSF46938">
    <property type="entry name" value="CRAL/TRIO N-terminal domain"/>
    <property type="match status" value="1"/>
</dbReference>